<comment type="subcellular location">
    <subcellularLocation>
        <location evidence="1">Membrane</location>
        <topology evidence="1">Multi-pass membrane protein</topology>
    </subcellularLocation>
</comment>
<dbReference type="PANTHER" id="PTHR30540:SF79">
    <property type="entry name" value="LOW AFFINITY POTASSIUM TRANSPORT SYSTEM PROTEIN KUP"/>
    <property type="match status" value="1"/>
</dbReference>
<comment type="similarity">
    <text evidence="2">Belongs to the HAK/KUP transporter (TC 2.A.72) family.</text>
</comment>
<comment type="caution">
    <text evidence="15">The sequence shown here is derived from an EMBL/GenBank/DDBJ whole genome shotgun (WGS) entry which is preliminary data.</text>
</comment>
<sequence length="644" mass="72576">MQENLNKVSIMSLLVTLGIVFGDIGTSPLYVFTAITQGNTFDEVLVLGSLSCIFWTLLIIATFKYIYLALNADNHGEGGIFALYALLRRTKSKWIIYPALIGCATLISDGFITPAISISSAVEGLSLIYPDISTLPIVVAIVIGLFLIQQFGTKKIGGFFGPVMLIWFLTLGTLGALQLIKNPEVLKAINPVYAFSFLYNYPKAIWVLGAVFLCSTGAEALYSDLGHCGKKNIRIAWTFVLSMLLLNYFGQAAFCLSMQGKGSVDSVFYATVPDGFLYYVIGIATLSTIIASQALITGIFTLVNEAIKLKLWTNLKVKYPSTHKGQIYIPAINYFLLFGCLLVIFIFKKASNMEAAYGLAITIDMIMTSILLGFLLRIRKRKLKRIYAFFVIVFFSIEFTFLISNLNKIPHGGWFTLLLASFFFLLLLFYNKAKRLRSKFAEYQQMVDIKPMLISIQDDIQIPFYATNIVYPTRSSNANLIDRTIVHSLFYMQPKKAKVYWFLHLNITDMPHEIAYEIETLIPKRAFFVTLNLGFKEPHLIDYFIKKIYQDLIDSGEIIPESAFKSLIDYKIPTDFKYVLINSRAASENELSLIDIFTIKLYRILKSSGLTIISDFGLESANIVEEKIPINVSKINNDLLIKRI</sequence>
<protein>
    <recommendedName>
        <fullName evidence="17">Potassium transport system protein kup</fullName>
    </recommendedName>
</protein>
<feature type="domain" description="K+ potassium transporter integral membrane" evidence="13">
    <location>
        <begin position="14"/>
        <end position="445"/>
    </location>
</feature>
<keyword evidence="7" id="KW-0769">Symport</keyword>
<keyword evidence="3" id="KW-0813">Transport</keyword>
<dbReference type="GO" id="GO:0016020">
    <property type="term" value="C:membrane"/>
    <property type="evidence" value="ECO:0007669"/>
    <property type="project" value="UniProtKB-SubCell"/>
</dbReference>
<feature type="domain" description="K+ potassium transporter C-terminal" evidence="14">
    <location>
        <begin position="469"/>
        <end position="627"/>
    </location>
</feature>
<dbReference type="AlphaFoldDB" id="A0A2S7WV34"/>
<evidence type="ECO:0000256" key="8">
    <source>
        <dbReference type="ARBA" id="ARBA00022958"/>
    </source>
</evidence>
<dbReference type="Pfam" id="PF02705">
    <property type="entry name" value="K_trans"/>
    <property type="match status" value="1"/>
</dbReference>
<feature type="transmembrane region" description="Helical" evidence="12">
    <location>
        <begin position="128"/>
        <end position="147"/>
    </location>
</feature>
<keyword evidence="9 12" id="KW-1133">Transmembrane helix</keyword>
<organism evidence="15 16">
    <name type="scientific">Polaribacter glomeratus</name>
    <dbReference type="NCBI Taxonomy" id="102"/>
    <lineage>
        <taxon>Bacteria</taxon>
        <taxon>Pseudomonadati</taxon>
        <taxon>Bacteroidota</taxon>
        <taxon>Flavobacteriia</taxon>
        <taxon>Flavobacteriales</taxon>
        <taxon>Flavobacteriaceae</taxon>
    </lineage>
</organism>
<keyword evidence="16" id="KW-1185">Reference proteome</keyword>
<dbReference type="Proteomes" id="UP000239068">
    <property type="component" value="Unassembled WGS sequence"/>
</dbReference>
<keyword evidence="11 12" id="KW-0472">Membrane</keyword>
<keyword evidence="6 12" id="KW-0812">Transmembrane</keyword>
<keyword evidence="10" id="KW-0406">Ion transport</keyword>
<feature type="transmembrane region" description="Helical" evidence="12">
    <location>
        <begin position="353"/>
        <end position="374"/>
    </location>
</feature>
<feature type="transmembrane region" description="Helical" evidence="12">
    <location>
        <begin position="94"/>
        <end position="116"/>
    </location>
</feature>
<accession>A0A2S7WV34</accession>
<dbReference type="InterPro" id="IPR053952">
    <property type="entry name" value="K_trans_C"/>
</dbReference>
<proteinExistence type="inferred from homology"/>
<evidence type="ECO:0000256" key="9">
    <source>
        <dbReference type="ARBA" id="ARBA00022989"/>
    </source>
</evidence>
<evidence type="ECO:0000256" key="1">
    <source>
        <dbReference type="ARBA" id="ARBA00004141"/>
    </source>
</evidence>
<dbReference type="InterPro" id="IPR003855">
    <property type="entry name" value="K+_transporter"/>
</dbReference>
<evidence type="ECO:0000256" key="12">
    <source>
        <dbReference type="SAM" id="Phobius"/>
    </source>
</evidence>
<gene>
    <name evidence="15" type="ORF">BTO16_02170</name>
</gene>
<evidence type="ECO:0000256" key="5">
    <source>
        <dbReference type="ARBA" id="ARBA00022538"/>
    </source>
</evidence>
<reference evidence="15 16" key="1">
    <citation type="submission" date="2016-12" db="EMBL/GenBank/DDBJ databases">
        <title>Trade-off between light-utilization and light-protection in marine flavobacteria.</title>
        <authorList>
            <person name="Kumagai Y."/>
            <person name="Yoshizawa S."/>
            <person name="Kogure K."/>
            <person name="Iwasaki W."/>
        </authorList>
    </citation>
    <scope>NUCLEOTIDE SEQUENCE [LARGE SCALE GENOMIC DNA]</scope>
    <source>
        <strain evidence="15 16">ATCC 43844</strain>
    </source>
</reference>
<feature type="transmembrane region" description="Helical" evidence="12">
    <location>
        <begin position="44"/>
        <end position="67"/>
    </location>
</feature>
<dbReference type="Pfam" id="PF22776">
    <property type="entry name" value="K_trans_C"/>
    <property type="match status" value="1"/>
</dbReference>
<feature type="transmembrane region" description="Helical" evidence="12">
    <location>
        <begin position="276"/>
        <end position="307"/>
    </location>
</feature>
<evidence type="ECO:0000256" key="3">
    <source>
        <dbReference type="ARBA" id="ARBA00022448"/>
    </source>
</evidence>
<evidence type="ECO:0000256" key="10">
    <source>
        <dbReference type="ARBA" id="ARBA00023065"/>
    </source>
</evidence>
<evidence type="ECO:0000313" key="15">
    <source>
        <dbReference type="EMBL" id="PQJ81455.1"/>
    </source>
</evidence>
<keyword evidence="5" id="KW-0633">Potassium transport</keyword>
<feature type="transmembrane region" description="Helical" evidence="12">
    <location>
        <begin position="327"/>
        <end position="347"/>
    </location>
</feature>
<dbReference type="GO" id="GO:0015079">
    <property type="term" value="F:potassium ion transmembrane transporter activity"/>
    <property type="evidence" value="ECO:0007669"/>
    <property type="project" value="InterPro"/>
</dbReference>
<feature type="transmembrane region" description="Helical" evidence="12">
    <location>
        <begin position="235"/>
        <end position="256"/>
    </location>
</feature>
<keyword evidence="8" id="KW-0630">Potassium</keyword>
<dbReference type="RefSeq" id="WP_105020030.1">
    <property type="nucleotide sequence ID" value="NZ_MSCM01000001.1"/>
</dbReference>
<feature type="transmembrane region" description="Helical" evidence="12">
    <location>
        <begin position="386"/>
        <end position="406"/>
    </location>
</feature>
<feature type="transmembrane region" description="Helical" evidence="12">
    <location>
        <begin position="159"/>
        <end position="180"/>
    </location>
</feature>
<evidence type="ECO:0000259" key="13">
    <source>
        <dbReference type="Pfam" id="PF02705"/>
    </source>
</evidence>
<evidence type="ECO:0008006" key="17">
    <source>
        <dbReference type="Google" id="ProtNLM"/>
    </source>
</evidence>
<dbReference type="PANTHER" id="PTHR30540">
    <property type="entry name" value="OSMOTIC STRESS POTASSIUM TRANSPORTER"/>
    <property type="match status" value="1"/>
</dbReference>
<name>A0A2S7WV34_9FLAO</name>
<feature type="transmembrane region" description="Helical" evidence="12">
    <location>
        <begin position="412"/>
        <end position="430"/>
    </location>
</feature>
<evidence type="ECO:0000256" key="11">
    <source>
        <dbReference type="ARBA" id="ARBA00023136"/>
    </source>
</evidence>
<evidence type="ECO:0000256" key="7">
    <source>
        <dbReference type="ARBA" id="ARBA00022847"/>
    </source>
</evidence>
<evidence type="ECO:0000259" key="14">
    <source>
        <dbReference type="Pfam" id="PF22776"/>
    </source>
</evidence>
<evidence type="ECO:0000256" key="2">
    <source>
        <dbReference type="ARBA" id="ARBA00007019"/>
    </source>
</evidence>
<feature type="transmembrane region" description="Helical" evidence="12">
    <location>
        <begin position="204"/>
        <end position="223"/>
    </location>
</feature>
<dbReference type="GO" id="GO:0015293">
    <property type="term" value="F:symporter activity"/>
    <property type="evidence" value="ECO:0007669"/>
    <property type="project" value="UniProtKB-KW"/>
</dbReference>
<keyword evidence="4" id="KW-1003">Cell membrane</keyword>
<dbReference type="EMBL" id="MSCM01000001">
    <property type="protein sequence ID" value="PQJ81455.1"/>
    <property type="molecule type" value="Genomic_DNA"/>
</dbReference>
<evidence type="ECO:0000256" key="6">
    <source>
        <dbReference type="ARBA" id="ARBA00022692"/>
    </source>
</evidence>
<dbReference type="InterPro" id="IPR053951">
    <property type="entry name" value="K_trans_N"/>
</dbReference>
<evidence type="ECO:0000313" key="16">
    <source>
        <dbReference type="Proteomes" id="UP000239068"/>
    </source>
</evidence>
<dbReference type="OrthoDB" id="9805577at2"/>
<evidence type="ECO:0000256" key="4">
    <source>
        <dbReference type="ARBA" id="ARBA00022475"/>
    </source>
</evidence>
<feature type="transmembrane region" description="Helical" evidence="12">
    <location>
        <begin position="12"/>
        <end position="32"/>
    </location>
</feature>